<dbReference type="InterPro" id="IPR030445">
    <property type="entry name" value="H3-K79_meTrfase"/>
</dbReference>
<evidence type="ECO:0000256" key="9">
    <source>
        <dbReference type="ARBA" id="ARBA00029821"/>
    </source>
</evidence>
<accession>A0A177WWD4</accession>
<feature type="compositionally biased region" description="Polar residues" evidence="12">
    <location>
        <begin position="110"/>
        <end position="120"/>
    </location>
</feature>
<feature type="compositionally biased region" description="Basic and acidic residues" evidence="12">
    <location>
        <begin position="144"/>
        <end position="170"/>
    </location>
</feature>
<comment type="miscellaneous">
    <text evidence="11">In contrast to other lysine histone methyltransferases, it does not contain a SET domain, suggesting the existence of another mechanism for methylation of lysine residues of histones.</text>
</comment>
<evidence type="ECO:0000256" key="6">
    <source>
        <dbReference type="ARBA" id="ARBA00022691"/>
    </source>
</evidence>
<dbReference type="PANTHER" id="PTHR21451">
    <property type="entry name" value="HISTONE H3 METHYLTRANSFERASE"/>
    <property type="match status" value="1"/>
</dbReference>
<feature type="compositionally biased region" description="Polar residues" evidence="12">
    <location>
        <begin position="131"/>
        <end position="143"/>
    </location>
</feature>
<dbReference type="OrthoDB" id="443402at2759"/>
<dbReference type="Gene3D" id="3.40.50.150">
    <property type="entry name" value="Vaccinia Virus protein VP39"/>
    <property type="match status" value="1"/>
</dbReference>
<evidence type="ECO:0000256" key="1">
    <source>
        <dbReference type="ARBA" id="ARBA00004123"/>
    </source>
</evidence>
<comment type="similarity">
    <text evidence="11">Belongs to the class I-like SAM-binding methyltransferase superfamily. DOT1 family.</text>
</comment>
<evidence type="ECO:0000256" key="7">
    <source>
        <dbReference type="ARBA" id="ARBA00022853"/>
    </source>
</evidence>
<keyword evidence="8 11" id="KW-0539">Nucleus</keyword>
<feature type="region of interest" description="Disordered" evidence="12">
    <location>
        <begin position="28"/>
        <end position="194"/>
    </location>
</feature>
<feature type="domain" description="DOT1" evidence="13">
    <location>
        <begin position="213"/>
        <end position="535"/>
    </location>
</feature>
<dbReference type="EMBL" id="DS022311">
    <property type="protein sequence ID" value="OAJ43945.1"/>
    <property type="molecule type" value="Genomic_DNA"/>
</dbReference>
<dbReference type="GO" id="GO:0006281">
    <property type="term" value="P:DNA repair"/>
    <property type="evidence" value="ECO:0007669"/>
    <property type="project" value="TreeGrafter"/>
</dbReference>
<dbReference type="GO" id="GO:0000077">
    <property type="term" value="P:DNA damage checkpoint signaling"/>
    <property type="evidence" value="ECO:0007669"/>
    <property type="project" value="TreeGrafter"/>
</dbReference>
<feature type="compositionally biased region" description="Basic residues" evidence="12">
    <location>
        <begin position="181"/>
        <end position="190"/>
    </location>
</feature>
<sequence length="535" mass="59725">MIHSQNSKHSSSLPLSVTTQHTNLSNTIIQQPPLPTSTHSISSGSNLKDQNPSNSNLDGLESKLHHSDHTKTLQSTVTASTNKRDSVSARKVSVLLPTLSKPHSGKPTKQFVSKESSLTKIQKHSPKESTTKSIPTLDSSIEIKQSRTIRDSALQKDPYSNEKSQKRLAESESGSMCVDVRKKKKHKGRKDRRDLSKDALLPAIESIHLVNQNLKRFSCFGDEAGAALEKMKTITLEYPGDGAHEVYGLAVPSRSTQNEHNPIQDIYSTTQMIAQYCISQEHKSLFGDSKSGIIRHIIKACHRRDPNALESAIADYNRVMIRLKDKGVFEQDEIRGPPASCELTTHILEQAYGRSVAPISHLLNQYEGKFTGSGIGNVILQVAAECLCECYGIEIMETPSELARKQKQEFLSRMRYYAKPCGRIVVKQGNFLDDAEIHEVISRADVIFVNNYAFDAELNLGIIAKFLDLKESAKVVSLRSFVPVDRRPSLRRSNAIESIFTVKEYHFAKDSVSWMVEGGSYYVHTVDRSQLADFE</sequence>
<dbReference type="eggNOG" id="KOG3924">
    <property type="taxonomic scope" value="Eukaryota"/>
</dbReference>
<dbReference type="Gene3D" id="1.10.260.170">
    <property type="match status" value="1"/>
</dbReference>
<evidence type="ECO:0000256" key="8">
    <source>
        <dbReference type="ARBA" id="ARBA00023242"/>
    </source>
</evidence>
<dbReference type="VEuPathDB" id="FungiDB:BDEG_27256"/>
<comment type="catalytic activity">
    <reaction evidence="10 11">
        <text>L-lysyl(79)-[histone H3] + 3 S-adenosyl-L-methionine = N(6),N(6),N(6)-trimethyl-L-lysyl(79)-[histone H3] + 3 S-adenosyl-L-homocysteine + 3 H(+)</text>
        <dbReference type="Rhea" id="RHEA:60328"/>
        <dbReference type="Rhea" id="RHEA-COMP:15549"/>
        <dbReference type="Rhea" id="RHEA-COMP:15552"/>
        <dbReference type="ChEBI" id="CHEBI:15378"/>
        <dbReference type="ChEBI" id="CHEBI:29969"/>
        <dbReference type="ChEBI" id="CHEBI:57856"/>
        <dbReference type="ChEBI" id="CHEBI:59789"/>
        <dbReference type="ChEBI" id="CHEBI:61961"/>
        <dbReference type="EC" id="2.1.1.360"/>
    </reaction>
</comment>
<reference evidence="14 15" key="1">
    <citation type="submission" date="2006-10" db="EMBL/GenBank/DDBJ databases">
        <title>The Genome Sequence of Batrachochytrium dendrobatidis JEL423.</title>
        <authorList>
            <consortium name="The Broad Institute Genome Sequencing Platform"/>
            <person name="Birren B."/>
            <person name="Lander E."/>
            <person name="Galagan J."/>
            <person name="Cuomo C."/>
            <person name="Devon K."/>
            <person name="Jaffe D."/>
            <person name="Butler J."/>
            <person name="Alvarez P."/>
            <person name="Gnerre S."/>
            <person name="Grabherr M."/>
            <person name="Kleber M."/>
            <person name="Mauceli E."/>
            <person name="Brockman W."/>
            <person name="Young S."/>
            <person name="LaButti K."/>
            <person name="Sykes S."/>
            <person name="DeCaprio D."/>
            <person name="Crawford M."/>
            <person name="Koehrsen M."/>
            <person name="Engels R."/>
            <person name="Montgomery P."/>
            <person name="Pearson M."/>
            <person name="Howarth C."/>
            <person name="Larson L."/>
            <person name="White J."/>
            <person name="O'Leary S."/>
            <person name="Kodira C."/>
            <person name="Zeng Q."/>
            <person name="Yandava C."/>
            <person name="Alvarado L."/>
            <person name="Longcore J."/>
            <person name="James T."/>
        </authorList>
    </citation>
    <scope>NUCLEOTIDE SEQUENCE [LARGE SCALE GENOMIC DNA]</scope>
    <source>
        <strain evidence="14 15">JEL423</strain>
    </source>
</reference>
<dbReference type="PANTHER" id="PTHR21451:SF0">
    <property type="entry name" value="HISTONE-LYSINE N-METHYLTRANSFERASE, H3 LYSINE-79 SPECIFIC"/>
    <property type="match status" value="1"/>
</dbReference>
<dbReference type="STRING" id="403673.A0A177WWD4"/>
<dbReference type="Proteomes" id="UP000077115">
    <property type="component" value="Unassembled WGS sequence"/>
</dbReference>
<evidence type="ECO:0000256" key="2">
    <source>
        <dbReference type="ARBA" id="ARBA00012190"/>
    </source>
</evidence>
<keyword evidence="7 11" id="KW-0156">Chromatin regulator</keyword>
<keyword evidence="6 11" id="KW-0949">S-adenosyl-L-methionine</keyword>
<proteinExistence type="inferred from homology"/>
<dbReference type="EC" id="2.1.1.360" evidence="2 11"/>
<dbReference type="GO" id="GO:0032259">
    <property type="term" value="P:methylation"/>
    <property type="evidence" value="ECO:0007669"/>
    <property type="project" value="UniProtKB-KW"/>
</dbReference>
<evidence type="ECO:0000256" key="5">
    <source>
        <dbReference type="ARBA" id="ARBA00022679"/>
    </source>
</evidence>
<dbReference type="SUPFAM" id="SSF53335">
    <property type="entry name" value="S-adenosyl-L-methionine-dependent methyltransferases"/>
    <property type="match status" value="1"/>
</dbReference>
<dbReference type="Pfam" id="PF08123">
    <property type="entry name" value="DOT1"/>
    <property type="match status" value="1"/>
</dbReference>
<keyword evidence="5 11" id="KW-0808">Transferase</keyword>
<evidence type="ECO:0000259" key="13">
    <source>
        <dbReference type="PROSITE" id="PS51569"/>
    </source>
</evidence>
<dbReference type="GO" id="GO:0005634">
    <property type="term" value="C:nucleus"/>
    <property type="evidence" value="ECO:0007669"/>
    <property type="project" value="UniProtKB-SubCell"/>
</dbReference>
<keyword evidence="4 11" id="KW-0489">Methyltransferase</keyword>
<evidence type="ECO:0000256" key="4">
    <source>
        <dbReference type="ARBA" id="ARBA00022603"/>
    </source>
</evidence>
<dbReference type="InterPro" id="IPR025789">
    <property type="entry name" value="DOT1_dom"/>
</dbReference>
<protein>
    <recommendedName>
        <fullName evidence="3 11">Histone-lysine N-methyltransferase, H3 lysine-79 specific</fullName>
        <ecNumber evidence="2 11">2.1.1.360</ecNumber>
    </recommendedName>
    <alternativeName>
        <fullName evidence="9 11">Histone H3-K79 methyltransferase</fullName>
    </alternativeName>
</protein>
<evidence type="ECO:0000313" key="14">
    <source>
        <dbReference type="EMBL" id="OAJ43945.1"/>
    </source>
</evidence>
<evidence type="ECO:0000256" key="3">
    <source>
        <dbReference type="ARBA" id="ARBA00020987"/>
    </source>
</evidence>
<comment type="function">
    <text evidence="11">Histone methyltransferase that specifically trimethylates histone H3 to form H3K79me3. This methylation is required for telomere silencing and for the pachytene checkpoint during the meiotic cell cycle by allowing the recruitment of RAD9 to double strand breaks. Nucleosomes are preferred as substrate compared to free histone.</text>
</comment>
<evidence type="ECO:0000256" key="12">
    <source>
        <dbReference type="SAM" id="MobiDB-lite"/>
    </source>
</evidence>
<evidence type="ECO:0000256" key="11">
    <source>
        <dbReference type="RuleBase" id="RU271113"/>
    </source>
</evidence>
<feature type="compositionally biased region" description="Basic and acidic residues" evidence="12">
    <location>
        <begin position="60"/>
        <end position="71"/>
    </location>
</feature>
<dbReference type="FunFam" id="3.40.50.150:FF:000033">
    <property type="entry name" value="Histone-lysine N-methyltransferase, H3 lysine-79 specific"/>
    <property type="match status" value="1"/>
</dbReference>
<dbReference type="AlphaFoldDB" id="A0A177WWD4"/>
<feature type="compositionally biased region" description="Polar residues" evidence="12">
    <location>
        <begin position="28"/>
        <end position="57"/>
    </location>
</feature>
<comment type="subcellular location">
    <subcellularLocation>
        <location evidence="1 11">Nucleus</location>
    </subcellularLocation>
</comment>
<dbReference type="InterPro" id="IPR029063">
    <property type="entry name" value="SAM-dependent_MTases_sf"/>
</dbReference>
<dbReference type="PROSITE" id="PS51569">
    <property type="entry name" value="DOT1"/>
    <property type="match status" value="1"/>
</dbReference>
<reference evidence="14 15" key="2">
    <citation type="submission" date="2016-05" db="EMBL/GenBank/DDBJ databases">
        <title>Lineage-specific infection strategies underlie the spectrum of fungal disease in amphibians.</title>
        <authorList>
            <person name="Cuomo C.A."/>
            <person name="Farrer R.A."/>
            <person name="James T."/>
            <person name="Longcore J."/>
            <person name="Birren B."/>
        </authorList>
    </citation>
    <scope>NUCLEOTIDE SEQUENCE [LARGE SCALE GENOMIC DNA]</scope>
    <source>
        <strain evidence="14 15">JEL423</strain>
    </source>
</reference>
<evidence type="ECO:0000256" key="10">
    <source>
        <dbReference type="ARBA" id="ARBA00047770"/>
    </source>
</evidence>
<evidence type="ECO:0000313" key="15">
    <source>
        <dbReference type="Proteomes" id="UP000077115"/>
    </source>
</evidence>
<name>A0A177WWD4_BATDL</name>
<gene>
    <name evidence="14" type="ORF">BDEG_27256</name>
</gene>
<dbReference type="GO" id="GO:0140956">
    <property type="term" value="F:histone H3K79 trimethyltransferase activity"/>
    <property type="evidence" value="ECO:0007669"/>
    <property type="project" value="UniProtKB-EC"/>
</dbReference>
<feature type="compositionally biased region" description="Polar residues" evidence="12">
    <location>
        <begin position="72"/>
        <end position="81"/>
    </location>
</feature>
<organism evidence="14 15">
    <name type="scientific">Batrachochytrium dendrobatidis (strain JEL423)</name>
    <dbReference type="NCBI Taxonomy" id="403673"/>
    <lineage>
        <taxon>Eukaryota</taxon>
        <taxon>Fungi</taxon>
        <taxon>Fungi incertae sedis</taxon>
        <taxon>Chytridiomycota</taxon>
        <taxon>Chytridiomycota incertae sedis</taxon>
        <taxon>Chytridiomycetes</taxon>
        <taxon>Rhizophydiales</taxon>
        <taxon>Rhizophydiales incertae sedis</taxon>
        <taxon>Batrachochytrium</taxon>
    </lineage>
</organism>